<gene>
    <name evidence="2" type="ORF">Microterr_06330</name>
</gene>
<proteinExistence type="predicted"/>
<dbReference type="Pfam" id="PF13302">
    <property type="entry name" value="Acetyltransf_3"/>
    <property type="match status" value="1"/>
</dbReference>
<dbReference type="InterPro" id="IPR016181">
    <property type="entry name" value="Acyl_CoA_acyltransferase"/>
</dbReference>
<keyword evidence="3" id="KW-1185">Reference proteome</keyword>
<reference evidence="2 3" key="1">
    <citation type="submission" date="2022-12" db="EMBL/GenBank/DDBJ databases">
        <title>Microbacterium terricola strain KV-448 chromosome, complete genome.</title>
        <authorList>
            <person name="Oshima T."/>
            <person name="Moriya T."/>
            <person name="Bessho Y."/>
        </authorList>
    </citation>
    <scope>NUCLEOTIDE SEQUENCE [LARGE SCALE GENOMIC DNA]</scope>
    <source>
        <strain evidence="2 3">KV-448</strain>
    </source>
</reference>
<dbReference type="CDD" id="cd04301">
    <property type="entry name" value="NAT_SF"/>
    <property type="match status" value="1"/>
</dbReference>
<feature type="domain" description="N-acetyltransferase" evidence="1">
    <location>
        <begin position="8"/>
        <end position="172"/>
    </location>
</feature>
<dbReference type="InterPro" id="IPR051908">
    <property type="entry name" value="Ribosomal_N-acetyltransferase"/>
</dbReference>
<dbReference type="PANTHER" id="PTHR43441:SF10">
    <property type="entry name" value="ACETYLTRANSFERASE"/>
    <property type="match status" value="1"/>
</dbReference>
<evidence type="ECO:0000259" key="1">
    <source>
        <dbReference type="PROSITE" id="PS51186"/>
    </source>
</evidence>
<dbReference type="InterPro" id="IPR000182">
    <property type="entry name" value="GNAT_dom"/>
</dbReference>
<dbReference type="Proteomes" id="UP001317779">
    <property type="component" value="Chromosome"/>
</dbReference>
<dbReference type="EMBL" id="AP027141">
    <property type="protein sequence ID" value="BDV29973.1"/>
    <property type="molecule type" value="Genomic_DNA"/>
</dbReference>
<dbReference type="SUPFAM" id="SSF55729">
    <property type="entry name" value="Acyl-CoA N-acyltransferases (Nat)"/>
    <property type="match status" value="1"/>
</dbReference>
<dbReference type="PANTHER" id="PTHR43441">
    <property type="entry name" value="RIBOSOMAL-PROTEIN-SERINE ACETYLTRANSFERASE"/>
    <property type="match status" value="1"/>
</dbReference>
<sequence length="185" mass="20554">MTLQTERLVLSVPVDGDIDAIYEACQDAAIQRYTTVPSPYRREDAEQFIVKTAEQWAAAEHLTWAMRRGDELVGMVGLYRLSGKGDGELGYWVSPQARGQGLITEASRAVLDWAFAADGLSLVRVEWHASTGNIPSARAARTLGFHYEGLRRQALVNSFGRDDGWTAALLVTDDRSPQPWPVLEY</sequence>
<dbReference type="PROSITE" id="PS51186">
    <property type="entry name" value="GNAT"/>
    <property type="match status" value="1"/>
</dbReference>
<organism evidence="2 3">
    <name type="scientific">Microbacterium terricola</name>
    <dbReference type="NCBI Taxonomy" id="344163"/>
    <lineage>
        <taxon>Bacteria</taxon>
        <taxon>Bacillati</taxon>
        <taxon>Actinomycetota</taxon>
        <taxon>Actinomycetes</taxon>
        <taxon>Micrococcales</taxon>
        <taxon>Microbacteriaceae</taxon>
        <taxon>Microbacterium</taxon>
    </lineage>
</organism>
<evidence type="ECO:0000313" key="2">
    <source>
        <dbReference type="EMBL" id="BDV29973.1"/>
    </source>
</evidence>
<accession>A0ABM8DWE1</accession>
<name>A0ABM8DWE1_9MICO</name>
<dbReference type="Gene3D" id="3.40.630.30">
    <property type="match status" value="1"/>
</dbReference>
<evidence type="ECO:0000313" key="3">
    <source>
        <dbReference type="Proteomes" id="UP001317779"/>
    </source>
</evidence>
<protein>
    <recommendedName>
        <fullName evidence="1">N-acetyltransferase domain-containing protein</fullName>
    </recommendedName>
</protein>